<organism evidence="2 3">
    <name type="scientific">Sporothrix epigloea</name>
    <dbReference type="NCBI Taxonomy" id="1892477"/>
    <lineage>
        <taxon>Eukaryota</taxon>
        <taxon>Fungi</taxon>
        <taxon>Dikarya</taxon>
        <taxon>Ascomycota</taxon>
        <taxon>Pezizomycotina</taxon>
        <taxon>Sordariomycetes</taxon>
        <taxon>Sordariomycetidae</taxon>
        <taxon>Ophiostomatales</taxon>
        <taxon>Ophiostomataceae</taxon>
        <taxon>Sporothrix</taxon>
    </lineage>
</organism>
<evidence type="ECO:0000256" key="1">
    <source>
        <dbReference type="SAM" id="MobiDB-lite"/>
    </source>
</evidence>
<keyword evidence="3" id="KW-1185">Reference proteome</keyword>
<evidence type="ECO:0000313" key="2">
    <source>
        <dbReference type="EMBL" id="CAK7275527.1"/>
    </source>
</evidence>
<sequence>MEWEAEEEQDDEQEDDEQEDDEQEDDEERYVDKSENPAIAMKLKLMSEMNHNFIADKRLWQWIDKALRPADGETLTLK</sequence>
<accession>A0ABP0E538</accession>
<evidence type="ECO:0000313" key="3">
    <source>
        <dbReference type="Proteomes" id="UP001642502"/>
    </source>
</evidence>
<gene>
    <name evidence="2" type="ORF">SEPCBS119000_006731</name>
</gene>
<protein>
    <submittedName>
        <fullName evidence="2">Uncharacterized protein</fullName>
    </submittedName>
</protein>
<dbReference type="EMBL" id="CAWUON010000247">
    <property type="protein sequence ID" value="CAK7275527.1"/>
    <property type="molecule type" value="Genomic_DNA"/>
</dbReference>
<feature type="compositionally biased region" description="Acidic residues" evidence="1">
    <location>
        <begin position="1"/>
        <end position="29"/>
    </location>
</feature>
<comment type="caution">
    <text evidence="2">The sequence shown here is derived from an EMBL/GenBank/DDBJ whole genome shotgun (WGS) entry which is preliminary data.</text>
</comment>
<dbReference type="Proteomes" id="UP001642502">
    <property type="component" value="Unassembled WGS sequence"/>
</dbReference>
<reference evidence="2 3" key="1">
    <citation type="submission" date="2024-01" db="EMBL/GenBank/DDBJ databases">
        <authorList>
            <person name="Allen C."/>
            <person name="Tagirdzhanova G."/>
        </authorList>
    </citation>
    <scope>NUCLEOTIDE SEQUENCE [LARGE SCALE GENOMIC DNA]</scope>
    <source>
        <strain evidence="2 3">CBS 119000</strain>
    </source>
</reference>
<feature type="region of interest" description="Disordered" evidence="1">
    <location>
        <begin position="1"/>
        <end position="36"/>
    </location>
</feature>
<proteinExistence type="predicted"/>
<name>A0ABP0E538_9PEZI</name>